<dbReference type="NCBIfam" id="NF037995">
    <property type="entry name" value="TRAP_S1"/>
    <property type="match status" value="1"/>
</dbReference>
<feature type="signal peptide" evidence="2">
    <location>
        <begin position="1"/>
        <end position="20"/>
    </location>
</feature>
<dbReference type="RefSeq" id="WP_092491605.1">
    <property type="nucleotide sequence ID" value="NZ_FNKD01000001.1"/>
</dbReference>
<dbReference type="InterPro" id="IPR038404">
    <property type="entry name" value="TRAP_DctP_sf"/>
</dbReference>
<dbReference type="InterPro" id="IPR004682">
    <property type="entry name" value="TRAP_DctP"/>
</dbReference>
<dbReference type="EMBL" id="FNKD01000001">
    <property type="protein sequence ID" value="SDQ16549.1"/>
    <property type="molecule type" value="Genomic_DNA"/>
</dbReference>
<proteinExistence type="predicted"/>
<keyword evidence="1 2" id="KW-0732">Signal</keyword>
<dbReference type="GO" id="GO:0030288">
    <property type="term" value="C:outer membrane-bounded periplasmic space"/>
    <property type="evidence" value="ECO:0007669"/>
    <property type="project" value="InterPro"/>
</dbReference>
<name>A0A1H0YN12_9BACI</name>
<sequence length="335" mass="36532">MKSKMLVAILSVLLLTFVSACGDEASGDSGSEGESYTLKLGTALTDGDPIYEGLKDFSESVKERTDGKVTIEIFGSGSLGADNDIIEQAKTGANVAVLVDSGRLADMVPEIGILTAPYIVDNFDEANKVAQSDLFNGWSENLATDHNLQILSFNWYQGERHMLTNEPIETPDDLEGLKIRTMGSPVALATMESLGMSPAGIAWTEVYPALQQGVIDAAEAQHPATYGANLHEVVDYLTKTRHFQLITGIVAGADWMSNLPSDYQKVIYEEAQKQGEIASENTVKSLEEYEQKLIDEGVTVNEVDVAPFKEKTNAVYEEFDGYTELREKINKTLGK</sequence>
<dbReference type="Pfam" id="PF03480">
    <property type="entry name" value="DctP"/>
    <property type="match status" value="1"/>
</dbReference>
<dbReference type="GO" id="GO:0055085">
    <property type="term" value="P:transmembrane transport"/>
    <property type="evidence" value="ECO:0007669"/>
    <property type="project" value="InterPro"/>
</dbReference>
<dbReference type="InterPro" id="IPR018389">
    <property type="entry name" value="DctP_fam"/>
</dbReference>
<dbReference type="PIRSF" id="PIRSF006470">
    <property type="entry name" value="DctB"/>
    <property type="match status" value="1"/>
</dbReference>
<dbReference type="STRING" id="553311.SAMN05216231_0750"/>
<dbReference type="PANTHER" id="PTHR33376">
    <property type="match status" value="1"/>
</dbReference>
<dbReference type="CDD" id="cd13669">
    <property type="entry name" value="PBP2_TRAP_TM0322_like"/>
    <property type="match status" value="1"/>
</dbReference>
<dbReference type="Proteomes" id="UP000199444">
    <property type="component" value="Unassembled WGS sequence"/>
</dbReference>
<dbReference type="Gene3D" id="3.40.190.170">
    <property type="entry name" value="Bacterial extracellular solute-binding protein, family 7"/>
    <property type="match status" value="1"/>
</dbReference>
<dbReference type="PANTHER" id="PTHR33376:SF3">
    <property type="entry name" value="C4-DICARBOXYLATE-BINDING PROTEIN"/>
    <property type="match status" value="1"/>
</dbReference>
<feature type="chain" id="PRO_5038354000" evidence="2">
    <location>
        <begin position="21"/>
        <end position="335"/>
    </location>
</feature>
<organism evidence="3 4">
    <name type="scientific">Virgibacillus salinus</name>
    <dbReference type="NCBI Taxonomy" id="553311"/>
    <lineage>
        <taxon>Bacteria</taxon>
        <taxon>Bacillati</taxon>
        <taxon>Bacillota</taxon>
        <taxon>Bacilli</taxon>
        <taxon>Bacillales</taxon>
        <taxon>Bacillaceae</taxon>
        <taxon>Virgibacillus</taxon>
    </lineage>
</organism>
<accession>A0A1H0YN12</accession>
<protein>
    <submittedName>
        <fullName evidence="3">Tripartite ATP-independent transporter solute receptor, DctP family</fullName>
    </submittedName>
</protein>
<keyword evidence="3" id="KW-0675">Receptor</keyword>
<reference evidence="3 4" key="1">
    <citation type="submission" date="2016-10" db="EMBL/GenBank/DDBJ databases">
        <authorList>
            <person name="de Groot N.N."/>
        </authorList>
    </citation>
    <scope>NUCLEOTIDE SEQUENCE [LARGE SCALE GENOMIC DNA]</scope>
    <source>
        <strain evidence="3 4">CGMCC 1.10449</strain>
    </source>
</reference>
<evidence type="ECO:0000313" key="4">
    <source>
        <dbReference type="Proteomes" id="UP000199444"/>
    </source>
</evidence>
<keyword evidence="4" id="KW-1185">Reference proteome</keyword>
<dbReference type="AlphaFoldDB" id="A0A1H0YN12"/>
<evidence type="ECO:0000256" key="2">
    <source>
        <dbReference type="SAM" id="SignalP"/>
    </source>
</evidence>
<evidence type="ECO:0000256" key="1">
    <source>
        <dbReference type="ARBA" id="ARBA00022729"/>
    </source>
</evidence>
<evidence type="ECO:0000313" key="3">
    <source>
        <dbReference type="EMBL" id="SDQ16549.1"/>
    </source>
</evidence>
<gene>
    <name evidence="3" type="ORF">SAMN05216231_0750</name>
</gene>
<dbReference type="PROSITE" id="PS51257">
    <property type="entry name" value="PROKAR_LIPOPROTEIN"/>
    <property type="match status" value="1"/>
</dbReference>